<feature type="transmembrane region" description="Helical" evidence="1">
    <location>
        <begin position="77"/>
        <end position="97"/>
    </location>
</feature>
<dbReference type="EMBL" id="MSCK01000004">
    <property type="protein sequence ID" value="PQJ65918.1"/>
    <property type="molecule type" value="Genomic_DNA"/>
</dbReference>
<keyword evidence="3" id="KW-1185">Reference proteome</keyword>
<sequence>MKIKKILTIIGQVIVLSIISLIGIIFIYMNIPGNGAICDAESIFLLGFILTFTILIIGFIINTINFHNQGKWKKYRIISIIYVCTLVILSISFRGILFSTTYGKQKIVIESNSFPLIKLELYESGRFFSNTLGIGCETENIGTFSLNNNVLKLNYNNEKSEYLGTKYKIENKNVICLDCKNKSELRITKGN</sequence>
<feature type="transmembrane region" description="Helical" evidence="1">
    <location>
        <begin position="7"/>
        <end position="31"/>
    </location>
</feature>
<dbReference type="AlphaFoldDB" id="A0A2P6C6A8"/>
<reference evidence="2 3" key="1">
    <citation type="submission" date="2016-12" db="EMBL/GenBank/DDBJ databases">
        <title>Trade-off between light-utilization and light-protection in marine flavobacteria.</title>
        <authorList>
            <person name="Kumagai Y."/>
            <person name="Yoshizawa S."/>
            <person name="Kogure K."/>
            <person name="Iwasaki W."/>
        </authorList>
    </citation>
    <scope>NUCLEOTIDE SEQUENCE [LARGE SCALE GENOMIC DNA]</scope>
    <source>
        <strain evidence="2 3">KCTC 12100</strain>
    </source>
</reference>
<dbReference type="OrthoDB" id="1451911at2"/>
<evidence type="ECO:0000313" key="2">
    <source>
        <dbReference type="EMBL" id="PQJ65918.1"/>
    </source>
</evidence>
<evidence type="ECO:0000313" key="3">
    <source>
        <dbReference type="Proteomes" id="UP000247345"/>
    </source>
</evidence>
<protein>
    <submittedName>
        <fullName evidence="2">Uncharacterized protein</fullName>
    </submittedName>
</protein>
<keyword evidence="1" id="KW-1133">Transmembrane helix</keyword>
<comment type="caution">
    <text evidence="2">The sequence shown here is derived from an EMBL/GenBank/DDBJ whole genome shotgun (WGS) entry which is preliminary data.</text>
</comment>
<name>A0A2P6C6A8_9FLAO</name>
<accession>A0A2P6C6A8</accession>
<gene>
    <name evidence="2" type="ORF">BTO14_16965</name>
</gene>
<evidence type="ECO:0000256" key="1">
    <source>
        <dbReference type="SAM" id="Phobius"/>
    </source>
</evidence>
<keyword evidence="1" id="KW-0812">Transmembrane</keyword>
<dbReference type="RefSeq" id="WP_105050650.1">
    <property type="nucleotide sequence ID" value="NZ_CP150661.1"/>
</dbReference>
<proteinExistence type="predicted"/>
<organism evidence="2 3">
    <name type="scientific">Polaribacter butkevichii</name>
    <dbReference type="NCBI Taxonomy" id="218490"/>
    <lineage>
        <taxon>Bacteria</taxon>
        <taxon>Pseudomonadati</taxon>
        <taxon>Bacteroidota</taxon>
        <taxon>Flavobacteriia</taxon>
        <taxon>Flavobacteriales</taxon>
        <taxon>Flavobacteriaceae</taxon>
    </lineage>
</organism>
<keyword evidence="1" id="KW-0472">Membrane</keyword>
<dbReference type="Proteomes" id="UP000247345">
    <property type="component" value="Unassembled WGS sequence"/>
</dbReference>
<feature type="transmembrane region" description="Helical" evidence="1">
    <location>
        <begin position="43"/>
        <end position="65"/>
    </location>
</feature>